<dbReference type="AlphaFoldDB" id="A0AAP7L1R1"/>
<dbReference type="Pfam" id="PF04230">
    <property type="entry name" value="PS_pyruv_trans"/>
    <property type="match status" value="1"/>
</dbReference>
<organism evidence="2 3">
    <name type="scientific">Stenotrophomonas maltophilia</name>
    <name type="common">Pseudomonas maltophilia</name>
    <name type="synonym">Xanthomonas maltophilia</name>
    <dbReference type="NCBI Taxonomy" id="40324"/>
    <lineage>
        <taxon>Bacteria</taxon>
        <taxon>Pseudomonadati</taxon>
        <taxon>Pseudomonadota</taxon>
        <taxon>Gammaproteobacteria</taxon>
        <taxon>Lysobacterales</taxon>
        <taxon>Lysobacteraceae</taxon>
        <taxon>Stenotrophomonas</taxon>
        <taxon>Stenotrophomonas maltophilia group</taxon>
    </lineage>
</organism>
<reference evidence="2 3" key="1">
    <citation type="submission" date="2016-05" db="EMBL/GenBank/DDBJ databases">
        <title>Draft Genome Sequences of Stenotrophomonas maltophilia Strains Sm32COP, Sm41DVV, Sm46PAILV, SmF3, SmF22, SmSOFb1 and SmCVFa1, Isolated from Different Manures, in France.</title>
        <authorList>
            <person name="Nazaret S."/>
            <person name="Bodilis J."/>
        </authorList>
    </citation>
    <scope>NUCLEOTIDE SEQUENCE [LARGE SCALE GENOMIC DNA]</scope>
    <source>
        <strain evidence="2 3">Sm41DVV</strain>
    </source>
</reference>
<evidence type="ECO:0000313" key="2">
    <source>
        <dbReference type="EMBL" id="OBU62788.1"/>
    </source>
</evidence>
<comment type="caution">
    <text evidence="2">The sequence shown here is derived from an EMBL/GenBank/DDBJ whole genome shotgun (WGS) entry which is preliminary data.</text>
</comment>
<accession>A0AAP7L1R1</accession>
<name>A0AAP7L1R1_STEMA</name>
<evidence type="ECO:0000259" key="1">
    <source>
        <dbReference type="Pfam" id="PF04230"/>
    </source>
</evidence>
<evidence type="ECO:0000313" key="3">
    <source>
        <dbReference type="Proteomes" id="UP000092125"/>
    </source>
</evidence>
<dbReference type="Proteomes" id="UP000092125">
    <property type="component" value="Unassembled WGS sequence"/>
</dbReference>
<dbReference type="EMBL" id="LYVI01000002">
    <property type="protein sequence ID" value="OBU62788.1"/>
    <property type="molecule type" value="Genomic_DNA"/>
</dbReference>
<proteinExistence type="predicted"/>
<dbReference type="InterPro" id="IPR007345">
    <property type="entry name" value="Polysacch_pyruvyl_Trfase"/>
</dbReference>
<sequence>MNVLLLTYSFNYNYGGLLQAYATAQYLSSIGHEVVVPTAHPAHMVGNTSFWRGMGLKGGNPLKAVLRRFRQAKRYRRFDAFRSRLPLAPQLSSKEAINAALARFDVILTGSDQTFNTKFMPKYDSYFFQGFHHGGPRKVSYASCFGTREQKPEIITRAAPDLKNFDALAVRNEVSRQIIADLIGIESTVVVDPTLLHDFNELKSDGEGAAASGRYIMVYALDTANFPIAERIIGQLKESDPNLEVHFVNGEKNFDKPAWASHLINDYGPLEFLRSIQNSAYVVTDSFHGVIFTQKFDRPCIAYSSGWRSERIVSMMRDFNASDLLVLENDPNVVRAAVTRVVRDGARLSISDDLESKILRSKRYLNEALGNP</sequence>
<feature type="domain" description="Polysaccharide pyruvyl transferase" evidence="1">
    <location>
        <begin position="13"/>
        <end position="304"/>
    </location>
</feature>
<gene>
    <name evidence="2" type="ORF">A9K56_03835</name>
</gene>
<dbReference type="RefSeq" id="WP_065181482.1">
    <property type="nucleotide sequence ID" value="NZ_CAXOQU010000003.1"/>
</dbReference>
<protein>
    <recommendedName>
        <fullName evidence="1">Polysaccharide pyruvyl transferase domain-containing protein</fullName>
    </recommendedName>
</protein>